<name>A0AB39UCX5_9BIFI</name>
<proteinExistence type="predicted"/>
<protein>
    <submittedName>
        <fullName evidence="1">Uncharacterized protein</fullName>
    </submittedName>
</protein>
<evidence type="ECO:0000313" key="3">
    <source>
        <dbReference type="EMBL" id="XDS51362.1"/>
    </source>
</evidence>
<evidence type="ECO:0000313" key="1">
    <source>
        <dbReference type="EMBL" id="XDS47002.1"/>
    </source>
</evidence>
<dbReference type="EMBL" id="CP129675">
    <property type="protein sequence ID" value="XDS47002.1"/>
    <property type="molecule type" value="Genomic_DNA"/>
</dbReference>
<accession>A0AB39UCX5</accession>
<evidence type="ECO:0000313" key="2">
    <source>
        <dbReference type="EMBL" id="XDS48293.1"/>
    </source>
</evidence>
<dbReference type="KEGG" id="bfk:QN062_04110"/>
<dbReference type="AlphaFoldDB" id="A0AB39UCX5"/>
<dbReference type="RefSeq" id="WP_369342325.1">
    <property type="nucleotide sequence ID" value="NZ_CP129675.1"/>
</dbReference>
<sequence>MTIATDEAEDKYPYLTDTDFYRIPQPGALSATESREAYVAGRTAEPTEAEIEAAASVIAVEVGELGLSEELAKDALEAARRAVSE</sequence>
<gene>
    <name evidence="3" type="ORF">QN062_04110</name>
    <name evidence="2" type="ORF">QN216_08125</name>
    <name evidence="1" type="ORF">QN217_02340</name>
</gene>
<reference evidence="1" key="1">
    <citation type="submission" date="2023-07" db="EMBL/GenBank/DDBJ databases">
        <title>Bifidobacterium aquikefiriaerophilum sp. nov. and Bifidobacterium eccum sp. nov., isolated from water kefir.</title>
        <authorList>
            <person name="Breselge S."/>
            <person name="Bellassi P."/>
            <person name="Barcenilla C."/>
            <person name="Alvarez-Ordonez A."/>
            <person name="Morelli L."/>
            <person name="Cotter P.D."/>
        </authorList>
    </citation>
    <scope>NUCLEOTIDE SEQUENCE</scope>
    <source>
        <strain evidence="3">WK012_4_13</strain>
        <strain evidence="2">WK013_4_14</strain>
        <strain evidence="1">WK048_4_13</strain>
    </source>
</reference>
<dbReference type="EMBL" id="CP129682">
    <property type="protein sequence ID" value="XDS48293.1"/>
    <property type="molecule type" value="Genomic_DNA"/>
</dbReference>
<dbReference type="EMBL" id="CP129683">
    <property type="protein sequence ID" value="XDS51362.1"/>
    <property type="molecule type" value="Genomic_DNA"/>
</dbReference>
<organism evidence="1">
    <name type="scientific">Bifidobacterium fermentum</name>
    <dbReference type="NCBI Taxonomy" id="3059035"/>
    <lineage>
        <taxon>Bacteria</taxon>
        <taxon>Bacillati</taxon>
        <taxon>Actinomycetota</taxon>
        <taxon>Actinomycetes</taxon>
        <taxon>Bifidobacteriales</taxon>
        <taxon>Bifidobacteriaceae</taxon>
        <taxon>Bifidobacterium</taxon>
    </lineage>
</organism>